<gene>
    <name evidence="4" type="ORF">HYG85_19285</name>
</gene>
<sequence length="231" mass="26585">MKILILNGSPRASESKTLKIASSFTKGLNYKNEHEVEIVNIYDCNINYCKGCYYCWNNEPGVCVIKDDMTTLIEKFLDADIVIWCFPIYAFGMPSKLKLYLERLLPIDLPTMLERNDGGCVHAHRYKRAHHKYVMICSCGFYSKTNNCEAVIEQFRILYGEKVTKIICTESELFNISSYKVKIDRYLDSIEKAGVEYCNQGSISEETKLLLSKIVSPELYMRVANESWGID</sequence>
<evidence type="ECO:0000313" key="4">
    <source>
        <dbReference type="EMBL" id="QUH30944.1"/>
    </source>
</evidence>
<dbReference type="PANTHER" id="PTHR43278">
    <property type="entry name" value="NAD(P)H-DEPENDENT FMN-CONTAINING OXIDOREDUCTASE YWQN-RELATED"/>
    <property type="match status" value="1"/>
</dbReference>
<dbReference type="InterPro" id="IPR029039">
    <property type="entry name" value="Flavoprotein-like_sf"/>
</dbReference>
<evidence type="ECO:0000313" key="5">
    <source>
        <dbReference type="Proteomes" id="UP000677305"/>
    </source>
</evidence>
<accession>A0A8J8MDB6</accession>
<dbReference type="EMBL" id="CP058561">
    <property type="protein sequence ID" value="QUH30944.1"/>
    <property type="molecule type" value="Genomic_DNA"/>
</dbReference>
<dbReference type="InterPro" id="IPR003680">
    <property type="entry name" value="Flavodoxin_fold"/>
</dbReference>
<evidence type="ECO:0000259" key="3">
    <source>
        <dbReference type="Pfam" id="PF02525"/>
    </source>
</evidence>
<evidence type="ECO:0000256" key="2">
    <source>
        <dbReference type="ARBA" id="ARBA00022643"/>
    </source>
</evidence>
<reference evidence="4 5" key="1">
    <citation type="submission" date="2020-07" db="EMBL/GenBank/DDBJ databases">
        <title>Vallitalea guaymasensis genome.</title>
        <authorList>
            <person name="Postec A."/>
        </authorList>
    </citation>
    <scope>NUCLEOTIDE SEQUENCE [LARGE SCALE GENOMIC DNA]</scope>
    <source>
        <strain evidence="4 5">Ra1766G1</strain>
    </source>
</reference>
<dbReference type="AlphaFoldDB" id="A0A8J8MDB6"/>
<proteinExistence type="predicted"/>
<keyword evidence="2" id="KW-0288">FMN</keyword>
<dbReference type="Proteomes" id="UP000677305">
    <property type="component" value="Chromosome"/>
</dbReference>
<dbReference type="KEGG" id="vgu:HYG85_19285"/>
<organism evidence="4 5">
    <name type="scientific">Vallitalea guaymasensis</name>
    <dbReference type="NCBI Taxonomy" id="1185412"/>
    <lineage>
        <taxon>Bacteria</taxon>
        <taxon>Bacillati</taxon>
        <taxon>Bacillota</taxon>
        <taxon>Clostridia</taxon>
        <taxon>Lachnospirales</taxon>
        <taxon>Vallitaleaceae</taxon>
        <taxon>Vallitalea</taxon>
    </lineage>
</organism>
<dbReference type="SUPFAM" id="SSF52218">
    <property type="entry name" value="Flavoproteins"/>
    <property type="match status" value="1"/>
</dbReference>
<feature type="domain" description="Flavodoxin-like fold" evidence="3">
    <location>
        <begin position="1"/>
        <end position="106"/>
    </location>
</feature>
<dbReference type="Pfam" id="PF02525">
    <property type="entry name" value="Flavodoxin_2"/>
    <property type="match status" value="1"/>
</dbReference>
<dbReference type="RefSeq" id="WP_212691052.1">
    <property type="nucleotide sequence ID" value="NZ_CP058561.1"/>
</dbReference>
<dbReference type="PANTHER" id="PTHR43278:SF2">
    <property type="entry name" value="IRON-SULFUR FLAVOPROTEIN"/>
    <property type="match status" value="1"/>
</dbReference>
<keyword evidence="1" id="KW-0285">Flavoprotein</keyword>
<keyword evidence="5" id="KW-1185">Reference proteome</keyword>
<dbReference type="InterPro" id="IPR051796">
    <property type="entry name" value="ISF_SsuE-like"/>
</dbReference>
<evidence type="ECO:0000256" key="1">
    <source>
        <dbReference type="ARBA" id="ARBA00022630"/>
    </source>
</evidence>
<name>A0A8J8MDB6_9FIRM</name>
<dbReference type="Gene3D" id="3.40.50.360">
    <property type="match status" value="1"/>
</dbReference>
<protein>
    <submittedName>
        <fullName evidence="4">Flavodoxin family protein</fullName>
    </submittedName>
</protein>